<gene>
    <name evidence="1" type="ORF">EZS27_040767</name>
</gene>
<evidence type="ECO:0008006" key="2">
    <source>
        <dbReference type="Google" id="ProtNLM"/>
    </source>
</evidence>
<feature type="non-terminal residue" evidence="1">
    <location>
        <position position="253"/>
    </location>
</feature>
<dbReference type="EMBL" id="SNRY01009082">
    <property type="protein sequence ID" value="KAA6307562.1"/>
    <property type="molecule type" value="Genomic_DNA"/>
</dbReference>
<dbReference type="InterPro" id="IPR027417">
    <property type="entry name" value="P-loop_NTPase"/>
</dbReference>
<proteinExistence type="predicted"/>
<reference evidence="1" key="1">
    <citation type="submission" date="2019-03" db="EMBL/GenBank/DDBJ databases">
        <title>Single cell metagenomics reveals metabolic interactions within the superorganism composed of flagellate Streblomastix strix and complex community of Bacteroidetes bacteria on its surface.</title>
        <authorList>
            <person name="Treitli S.C."/>
            <person name="Kolisko M."/>
            <person name="Husnik F."/>
            <person name="Keeling P."/>
            <person name="Hampl V."/>
        </authorList>
    </citation>
    <scope>NUCLEOTIDE SEQUENCE</scope>
    <source>
        <strain evidence="1">STM</strain>
    </source>
</reference>
<organism evidence="1">
    <name type="scientific">termite gut metagenome</name>
    <dbReference type="NCBI Taxonomy" id="433724"/>
    <lineage>
        <taxon>unclassified sequences</taxon>
        <taxon>metagenomes</taxon>
        <taxon>organismal metagenomes</taxon>
    </lineage>
</organism>
<evidence type="ECO:0000313" key="1">
    <source>
        <dbReference type="EMBL" id="KAA6307562.1"/>
    </source>
</evidence>
<protein>
    <recommendedName>
        <fullName evidence="2">Helicase ATP-binding domain-containing protein</fullName>
    </recommendedName>
</protein>
<dbReference type="AlphaFoldDB" id="A0A5J4PE09"/>
<feature type="non-terminal residue" evidence="1">
    <location>
        <position position="1"/>
    </location>
</feature>
<name>A0A5J4PE09_9ZZZZ</name>
<dbReference type="SUPFAM" id="SSF52540">
    <property type="entry name" value="P-loop containing nucleoside triphosphate hydrolases"/>
    <property type="match status" value="1"/>
</dbReference>
<sequence length="253" mass="29033">RCKHELFGIYEGVSNDDILDYIKTHDIKKIAVTYDSLERLITLLLESGIDVYNDYYLLVDEYHILFNSYAFRNNAVKKVLKHSQKFKEVTYMTATPIEEEFMLKELKHLPIVEVQWKNVIPVTVKPIVTNQPIRVACKLIEDAISGKIFGNLHFFVNSVEFIAEIIQKSGLSPELVRIICSANERQGKGKKSNQKKLGDNYPIATTTNNVKKVNFYTSTSFEGCDIYDENGKVYIISDRKKSHTLLDISTLII</sequence>
<comment type="caution">
    <text evidence="1">The sequence shown here is derived from an EMBL/GenBank/DDBJ whole genome shotgun (WGS) entry which is preliminary data.</text>
</comment>
<accession>A0A5J4PE09</accession>